<organism evidence="1 2">
    <name type="scientific">Eleutherodactylus coqui</name>
    <name type="common">Puerto Rican coqui</name>
    <dbReference type="NCBI Taxonomy" id="57060"/>
    <lineage>
        <taxon>Eukaryota</taxon>
        <taxon>Metazoa</taxon>
        <taxon>Chordata</taxon>
        <taxon>Craniata</taxon>
        <taxon>Vertebrata</taxon>
        <taxon>Euteleostomi</taxon>
        <taxon>Amphibia</taxon>
        <taxon>Batrachia</taxon>
        <taxon>Anura</taxon>
        <taxon>Neobatrachia</taxon>
        <taxon>Hyloidea</taxon>
        <taxon>Eleutherodactylidae</taxon>
        <taxon>Eleutherodactylinae</taxon>
        <taxon>Eleutherodactylus</taxon>
        <taxon>Eleutherodactylus</taxon>
    </lineage>
</organism>
<reference evidence="1" key="1">
    <citation type="thesis" date="2020" institute="ProQuest LLC" country="789 East Eisenhower Parkway, Ann Arbor, MI, USA">
        <title>Comparative Genomics and Chromosome Evolution.</title>
        <authorList>
            <person name="Mudd A.B."/>
        </authorList>
    </citation>
    <scope>NUCLEOTIDE SEQUENCE</scope>
    <source>
        <strain evidence="1">HN-11 Male</strain>
        <tissue evidence="1">Kidney and liver</tissue>
    </source>
</reference>
<evidence type="ECO:0000313" key="1">
    <source>
        <dbReference type="EMBL" id="KAG9488721.1"/>
    </source>
</evidence>
<protein>
    <submittedName>
        <fullName evidence="1">Uncharacterized protein</fullName>
    </submittedName>
</protein>
<gene>
    <name evidence="1" type="ORF">GDO78_004970</name>
</gene>
<dbReference type="Proteomes" id="UP000770717">
    <property type="component" value="Unassembled WGS sequence"/>
</dbReference>
<evidence type="ECO:0000313" key="2">
    <source>
        <dbReference type="Proteomes" id="UP000770717"/>
    </source>
</evidence>
<comment type="caution">
    <text evidence="1">The sequence shown here is derived from an EMBL/GenBank/DDBJ whole genome shotgun (WGS) entry which is preliminary data.</text>
</comment>
<dbReference type="AlphaFoldDB" id="A0A8J6KDY2"/>
<accession>A0A8J6KDY2</accession>
<keyword evidence="2" id="KW-1185">Reference proteome</keyword>
<sequence length="85" mass="10049">MSLVVLSTTRKTYFRAHDVGSRSSNLRSQLSSTLYRKGSSPDYQESACFPRAEHSTYKEYFCHCYISDKYDYRNDIYEKPTKKRV</sequence>
<name>A0A8J6KDY2_ELECQ</name>
<dbReference type="EMBL" id="WNTK01000002">
    <property type="protein sequence ID" value="KAG9488721.1"/>
    <property type="molecule type" value="Genomic_DNA"/>
</dbReference>
<proteinExistence type="predicted"/>